<dbReference type="GO" id="GO:0005829">
    <property type="term" value="C:cytosol"/>
    <property type="evidence" value="ECO:0007669"/>
    <property type="project" value="TreeGrafter"/>
</dbReference>
<sequence length="280" mass="28562">MGQPVPTRTPPKAMTIAGSDSGGGAGVQADLKTFAALGVYGTSVVTAVTAQNTRQVFAIAEVPEEVVAAQIDAVMEDIGTAAAKTGMLSGAGIIETVADRLEAWAPPLVVDPVMVAKSGDALLQPSAIGALKRKLLPLALVVTPNLPEAEVLSGLTIGDGDEAAMRAAAEAIAALGPRYVIVKGGHRAGAPVDLLYDGRTFTPLPGERIATRNDHGTGDTLSAAIAAYLAHGRSVEEAIPAAKRYLTEALRAGYAVGEGHSPVNHFFGVRFPAEGEPEGA</sequence>
<proteinExistence type="predicted"/>
<dbReference type="GO" id="GO:0009228">
    <property type="term" value="P:thiamine biosynthetic process"/>
    <property type="evidence" value="ECO:0007669"/>
    <property type="project" value="InterPro"/>
</dbReference>
<evidence type="ECO:0000259" key="8">
    <source>
        <dbReference type="Pfam" id="PF08543"/>
    </source>
</evidence>
<organism evidence="9">
    <name type="scientific">uncultured Thermomicrobiales bacterium</name>
    <dbReference type="NCBI Taxonomy" id="1645740"/>
    <lineage>
        <taxon>Bacteria</taxon>
        <taxon>Pseudomonadati</taxon>
        <taxon>Thermomicrobiota</taxon>
        <taxon>Thermomicrobia</taxon>
        <taxon>Thermomicrobiales</taxon>
        <taxon>environmental samples</taxon>
    </lineage>
</organism>
<evidence type="ECO:0000256" key="3">
    <source>
        <dbReference type="ARBA" id="ARBA00022679"/>
    </source>
</evidence>
<dbReference type="Gene3D" id="3.40.1190.20">
    <property type="match status" value="1"/>
</dbReference>
<evidence type="ECO:0000256" key="6">
    <source>
        <dbReference type="ARBA" id="ARBA00022840"/>
    </source>
</evidence>
<dbReference type="EMBL" id="CADCWL010000237">
    <property type="protein sequence ID" value="CAA9582641.1"/>
    <property type="molecule type" value="Genomic_DNA"/>
</dbReference>
<dbReference type="EC" id="2.7.1.49" evidence="2"/>
<dbReference type="FunFam" id="3.40.1190.20:FF:000003">
    <property type="entry name" value="Phosphomethylpyrimidine kinase ThiD"/>
    <property type="match status" value="1"/>
</dbReference>
<dbReference type="PANTHER" id="PTHR20858">
    <property type="entry name" value="PHOSPHOMETHYLPYRIMIDINE KINASE"/>
    <property type="match status" value="1"/>
</dbReference>
<dbReference type="GO" id="GO:0008972">
    <property type="term" value="F:phosphomethylpyrimidine kinase activity"/>
    <property type="evidence" value="ECO:0007669"/>
    <property type="project" value="InterPro"/>
</dbReference>
<reference evidence="9" key="1">
    <citation type="submission" date="2020-02" db="EMBL/GenBank/DDBJ databases">
        <authorList>
            <person name="Meier V. D."/>
        </authorList>
    </citation>
    <scope>NUCLEOTIDE SEQUENCE</scope>
    <source>
        <strain evidence="9">AVDCRST_MAG19</strain>
    </source>
</reference>
<evidence type="ECO:0000256" key="5">
    <source>
        <dbReference type="ARBA" id="ARBA00022777"/>
    </source>
</evidence>
<dbReference type="InterPro" id="IPR004399">
    <property type="entry name" value="HMP/HMP-P_kinase_dom"/>
</dbReference>
<feature type="region of interest" description="Disordered" evidence="7">
    <location>
        <begin position="1"/>
        <end position="24"/>
    </location>
</feature>
<gene>
    <name evidence="9" type="ORF">AVDCRST_MAG19-4251</name>
</gene>
<dbReference type="InterPro" id="IPR013749">
    <property type="entry name" value="PM/HMP-P_kinase-1"/>
</dbReference>
<keyword evidence="3 9" id="KW-0808">Transferase</keyword>
<dbReference type="NCBIfam" id="TIGR00097">
    <property type="entry name" value="HMP-P_kinase"/>
    <property type="match status" value="1"/>
</dbReference>
<feature type="domain" description="Pyridoxamine kinase/Phosphomethylpyrimidine kinase" evidence="8">
    <location>
        <begin position="20"/>
        <end position="264"/>
    </location>
</feature>
<evidence type="ECO:0000313" key="9">
    <source>
        <dbReference type="EMBL" id="CAA9582641.1"/>
    </source>
</evidence>
<dbReference type="Pfam" id="PF08543">
    <property type="entry name" value="Phos_pyr_kin"/>
    <property type="match status" value="1"/>
</dbReference>
<evidence type="ECO:0000256" key="4">
    <source>
        <dbReference type="ARBA" id="ARBA00022741"/>
    </source>
</evidence>
<keyword evidence="6" id="KW-0067">ATP-binding</keyword>
<protein>
    <recommendedName>
        <fullName evidence="2">hydroxymethylpyrimidine kinase</fullName>
        <ecNumber evidence="2">2.7.1.49</ecNumber>
    </recommendedName>
</protein>
<evidence type="ECO:0000256" key="2">
    <source>
        <dbReference type="ARBA" id="ARBA00012135"/>
    </source>
</evidence>
<dbReference type="CDD" id="cd01169">
    <property type="entry name" value="HMPP_kinase"/>
    <property type="match status" value="1"/>
</dbReference>
<keyword evidence="4" id="KW-0547">Nucleotide-binding</keyword>
<accession>A0A6J4VQD6</accession>
<dbReference type="SUPFAM" id="SSF53613">
    <property type="entry name" value="Ribokinase-like"/>
    <property type="match status" value="1"/>
</dbReference>
<name>A0A6J4VQD6_9BACT</name>
<dbReference type="AlphaFoldDB" id="A0A6J4VQD6"/>
<dbReference type="InterPro" id="IPR029056">
    <property type="entry name" value="Ribokinase-like"/>
</dbReference>
<keyword evidence="5 9" id="KW-0418">Kinase</keyword>
<dbReference type="GO" id="GO:0005524">
    <property type="term" value="F:ATP binding"/>
    <property type="evidence" value="ECO:0007669"/>
    <property type="project" value="UniProtKB-KW"/>
</dbReference>
<evidence type="ECO:0000256" key="1">
    <source>
        <dbReference type="ARBA" id="ARBA00004948"/>
    </source>
</evidence>
<evidence type="ECO:0000256" key="7">
    <source>
        <dbReference type="SAM" id="MobiDB-lite"/>
    </source>
</evidence>
<comment type="pathway">
    <text evidence="1">Cofactor biosynthesis; thiamine diphosphate biosynthesis.</text>
</comment>
<dbReference type="GO" id="GO:0008902">
    <property type="term" value="F:hydroxymethylpyrimidine kinase activity"/>
    <property type="evidence" value="ECO:0007669"/>
    <property type="project" value="UniProtKB-EC"/>
</dbReference>
<dbReference type="PANTHER" id="PTHR20858:SF17">
    <property type="entry name" value="HYDROXYMETHYLPYRIMIDINE_PHOSPHOMETHYLPYRIMIDINE KINASE THI20-RELATED"/>
    <property type="match status" value="1"/>
</dbReference>